<name>A0ABV9I0A5_9FLAO</name>
<dbReference type="RefSeq" id="WP_379979661.1">
    <property type="nucleotide sequence ID" value="NZ_JBHSFV010000008.1"/>
</dbReference>
<comment type="caution">
    <text evidence="1">The sequence shown here is derived from an EMBL/GenBank/DDBJ whole genome shotgun (WGS) entry which is preliminary data.</text>
</comment>
<evidence type="ECO:0000313" key="1">
    <source>
        <dbReference type="EMBL" id="MFC4634924.1"/>
    </source>
</evidence>
<proteinExistence type="predicted"/>
<dbReference type="EMBL" id="JBHSFV010000008">
    <property type="protein sequence ID" value="MFC4634924.1"/>
    <property type="molecule type" value="Genomic_DNA"/>
</dbReference>
<keyword evidence="2" id="KW-1185">Reference proteome</keyword>
<evidence type="ECO:0000313" key="2">
    <source>
        <dbReference type="Proteomes" id="UP001596043"/>
    </source>
</evidence>
<reference evidence="2" key="1">
    <citation type="journal article" date="2019" name="Int. J. Syst. Evol. Microbiol.">
        <title>The Global Catalogue of Microorganisms (GCM) 10K type strain sequencing project: providing services to taxonomists for standard genome sequencing and annotation.</title>
        <authorList>
            <consortium name="The Broad Institute Genomics Platform"/>
            <consortium name="The Broad Institute Genome Sequencing Center for Infectious Disease"/>
            <person name="Wu L."/>
            <person name="Ma J."/>
        </authorList>
    </citation>
    <scope>NUCLEOTIDE SEQUENCE [LARGE SCALE GENOMIC DNA]</scope>
    <source>
        <strain evidence="2">YJ-61-S</strain>
    </source>
</reference>
<protein>
    <submittedName>
        <fullName evidence="1">Na(+)-translocating NADH-quinone reductase subunit F</fullName>
    </submittedName>
</protein>
<gene>
    <name evidence="1" type="ORF">ACFO3O_13470</name>
</gene>
<dbReference type="Proteomes" id="UP001596043">
    <property type="component" value="Unassembled WGS sequence"/>
</dbReference>
<sequence length="151" mass="17088">MYIPERLEQAITKLYNAFHHNTLHPECCKSCAVGNILDQTEAWKHLSDSHGSVVLNYIGKVHQGLGRKFNGYTPQELLQIESVFLKACGYSLPLTHKGAKPSSPTDKDLLFKGLSETVSFLCTLDEVTNVMDYSRLFEFKEDETPVYELAF</sequence>
<organism evidence="1 2">
    <name type="scientific">Dokdonia ponticola</name>
    <dbReference type="NCBI Taxonomy" id="2041041"/>
    <lineage>
        <taxon>Bacteria</taxon>
        <taxon>Pseudomonadati</taxon>
        <taxon>Bacteroidota</taxon>
        <taxon>Flavobacteriia</taxon>
        <taxon>Flavobacteriales</taxon>
        <taxon>Flavobacteriaceae</taxon>
        <taxon>Dokdonia</taxon>
    </lineage>
</organism>
<accession>A0ABV9I0A5</accession>